<reference evidence="1" key="1">
    <citation type="journal article" date="2020" name="Gigascience">
        <title>An improved pig reference genome sequence to enable pig genetics and genomics research.</title>
        <authorList>
            <person name="Warr A."/>
            <person name="Affara N."/>
            <person name="Aken B."/>
            <person name="Beiki H."/>
            <person name="Bickhart D.M."/>
            <person name="Billis K."/>
            <person name="Chow W."/>
            <person name="Eory L."/>
            <person name="Finlayson H.A."/>
            <person name="Flicek P."/>
            <person name="Giron C.G."/>
            <person name="Griffin D.K."/>
            <person name="Hall R."/>
            <person name="Hannum G."/>
            <person name="Hourlier T."/>
            <person name="Howe K."/>
            <person name="Hume D.A."/>
            <person name="Izuogu O."/>
            <person name="Kim K."/>
            <person name="Koren S."/>
            <person name="Liu H."/>
            <person name="Manchanda N."/>
            <person name="Martin F.J."/>
            <person name="Nonneman D.J."/>
            <person name="O'Connor R.E."/>
            <person name="Phillippy A.M."/>
            <person name="Rohrer G.A."/>
            <person name="Rosen B.D."/>
            <person name="Rund L.A."/>
            <person name="Sargent C.A."/>
            <person name="Schook L.B."/>
            <person name="Schroeder S.G."/>
            <person name="Schwartz A.S."/>
            <person name="Skinner B.M."/>
            <person name="Talbot R."/>
            <person name="Tseng E."/>
            <person name="Tuggle C.K."/>
            <person name="Watson M."/>
            <person name="Smith T.P.L."/>
            <person name="Archibald A.L."/>
        </authorList>
    </citation>
    <scope>NUCLEOTIDE SEQUENCE [LARGE SCALE GENOMIC DNA]</scope>
    <source>
        <strain evidence="1">Duroc</strain>
    </source>
</reference>
<dbReference type="Proteomes" id="UP000008227">
    <property type="component" value="Chromosome 8"/>
</dbReference>
<dbReference type="Ensembl" id="ENSSSCT00000091682.1">
    <property type="protein sequence ID" value="ENSSSCP00000075503.1"/>
    <property type="gene ID" value="ENSSSCG00000057074.1"/>
</dbReference>
<dbReference type="GeneTree" id="ENSGT01070000253999"/>
<proteinExistence type="predicted"/>
<name>A0A8W4FB35_PIG</name>
<keyword evidence="2" id="KW-1185">Reference proteome</keyword>
<accession>A0A8W4FB35</accession>
<reference evidence="1" key="2">
    <citation type="submission" date="2025-08" db="UniProtKB">
        <authorList>
            <consortium name="Ensembl"/>
        </authorList>
    </citation>
    <scope>IDENTIFICATION</scope>
</reference>
<sequence length="99" mass="11166">MLYTATWLNLFTNYNTFGVKNFRVSTQRVISSANSESFTSSFPMWTIFISFPCLIAVARSSNTLLNRSSESGHPCFVPEFSGKAFRFSPLSIMFAVGWL</sequence>
<reference evidence="1" key="3">
    <citation type="submission" date="2025-09" db="UniProtKB">
        <authorList>
            <consortium name="Ensembl"/>
        </authorList>
    </citation>
    <scope>IDENTIFICATION</scope>
</reference>
<protein>
    <submittedName>
        <fullName evidence="1">Uncharacterized protein</fullName>
    </submittedName>
</protein>
<evidence type="ECO:0000313" key="2">
    <source>
        <dbReference type="Proteomes" id="UP000008227"/>
    </source>
</evidence>
<organism evidence="1 2">
    <name type="scientific">Sus scrofa</name>
    <name type="common">Pig</name>
    <dbReference type="NCBI Taxonomy" id="9823"/>
    <lineage>
        <taxon>Eukaryota</taxon>
        <taxon>Metazoa</taxon>
        <taxon>Chordata</taxon>
        <taxon>Craniata</taxon>
        <taxon>Vertebrata</taxon>
        <taxon>Euteleostomi</taxon>
        <taxon>Mammalia</taxon>
        <taxon>Eutheria</taxon>
        <taxon>Laurasiatheria</taxon>
        <taxon>Artiodactyla</taxon>
        <taxon>Suina</taxon>
        <taxon>Suidae</taxon>
        <taxon>Sus</taxon>
    </lineage>
</organism>
<dbReference type="AlphaFoldDB" id="A0A8W4FB35"/>
<evidence type="ECO:0000313" key="1">
    <source>
        <dbReference type="Ensembl" id="ENSSSCP00000075503.1"/>
    </source>
</evidence>